<name>A0ABV3GE06_MICGL</name>
<feature type="domain" description="Methyltransferase" evidence="1">
    <location>
        <begin position="45"/>
        <end position="143"/>
    </location>
</feature>
<dbReference type="RefSeq" id="WP_358132889.1">
    <property type="nucleotide sequence ID" value="NZ_JBFALK010000007.1"/>
</dbReference>
<gene>
    <name evidence="2" type="ORF">AB0I59_14605</name>
</gene>
<accession>A0ABV3GE06</accession>
<comment type="caution">
    <text evidence="2">The sequence shown here is derived from an EMBL/GenBank/DDBJ whole genome shotgun (WGS) entry which is preliminary data.</text>
</comment>
<evidence type="ECO:0000313" key="3">
    <source>
        <dbReference type="Proteomes" id="UP001551675"/>
    </source>
</evidence>
<evidence type="ECO:0000259" key="1">
    <source>
        <dbReference type="Pfam" id="PF13649"/>
    </source>
</evidence>
<dbReference type="CDD" id="cd02440">
    <property type="entry name" value="AdoMet_MTases"/>
    <property type="match status" value="1"/>
</dbReference>
<dbReference type="GO" id="GO:0032259">
    <property type="term" value="P:methylation"/>
    <property type="evidence" value="ECO:0007669"/>
    <property type="project" value="UniProtKB-KW"/>
</dbReference>
<dbReference type="Proteomes" id="UP001551675">
    <property type="component" value="Unassembled WGS sequence"/>
</dbReference>
<evidence type="ECO:0000313" key="2">
    <source>
        <dbReference type="EMBL" id="MEV0969865.1"/>
    </source>
</evidence>
<organism evidence="2 3">
    <name type="scientific">Microtetraspora glauca</name>
    <dbReference type="NCBI Taxonomy" id="1996"/>
    <lineage>
        <taxon>Bacteria</taxon>
        <taxon>Bacillati</taxon>
        <taxon>Actinomycetota</taxon>
        <taxon>Actinomycetes</taxon>
        <taxon>Streptosporangiales</taxon>
        <taxon>Streptosporangiaceae</taxon>
        <taxon>Microtetraspora</taxon>
    </lineage>
</organism>
<dbReference type="EMBL" id="JBFALK010000007">
    <property type="protein sequence ID" value="MEV0969865.1"/>
    <property type="molecule type" value="Genomic_DNA"/>
</dbReference>
<dbReference type="InterPro" id="IPR029063">
    <property type="entry name" value="SAM-dependent_MTases_sf"/>
</dbReference>
<keyword evidence="2" id="KW-0808">Transferase</keyword>
<keyword evidence="2" id="KW-0489">Methyltransferase</keyword>
<dbReference type="Pfam" id="PF13649">
    <property type="entry name" value="Methyltransf_25"/>
    <property type="match status" value="1"/>
</dbReference>
<reference evidence="2 3" key="1">
    <citation type="submission" date="2024-06" db="EMBL/GenBank/DDBJ databases">
        <title>The Natural Products Discovery Center: Release of the First 8490 Sequenced Strains for Exploring Actinobacteria Biosynthetic Diversity.</title>
        <authorList>
            <person name="Kalkreuter E."/>
            <person name="Kautsar S.A."/>
            <person name="Yang D."/>
            <person name="Bader C.D."/>
            <person name="Teijaro C.N."/>
            <person name="Fluegel L."/>
            <person name="Davis C.M."/>
            <person name="Simpson J.R."/>
            <person name="Lauterbach L."/>
            <person name="Steele A.D."/>
            <person name="Gui C."/>
            <person name="Meng S."/>
            <person name="Li G."/>
            <person name="Viehrig K."/>
            <person name="Ye F."/>
            <person name="Su P."/>
            <person name="Kiefer A.F."/>
            <person name="Nichols A."/>
            <person name="Cepeda A.J."/>
            <person name="Yan W."/>
            <person name="Fan B."/>
            <person name="Jiang Y."/>
            <person name="Adhikari A."/>
            <person name="Zheng C.-J."/>
            <person name="Schuster L."/>
            <person name="Cowan T.M."/>
            <person name="Smanski M.J."/>
            <person name="Chevrette M.G."/>
            <person name="De Carvalho L.P.S."/>
            <person name="Shen B."/>
        </authorList>
    </citation>
    <scope>NUCLEOTIDE SEQUENCE [LARGE SCALE GENOMIC DNA]</scope>
    <source>
        <strain evidence="2 3">NPDC050100</strain>
    </source>
</reference>
<dbReference type="Gene3D" id="3.40.50.150">
    <property type="entry name" value="Vaccinia Virus protein VP39"/>
    <property type="match status" value="1"/>
</dbReference>
<dbReference type="InterPro" id="IPR041698">
    <property type="entry name" value="Methyltransf_25"/>
</dbReference>
<keyword evidence="3" id="KW-1185">Reference proteome</keyword>
<protein>
    <submittedName>
        <fullName evidence="2">Methyltransferase domain-containing protein</fullName>
    </submittedName>
</protein>
<proteinExistence type="predicted"/>
<sequence length="206" mass="22093">MANESALFLSEFLRSPTAVGAIAPSSRRLSSAVAAPIPERGDPVVVELGAGTGPFTAEIQRRLGGRGRHLALEINPRLAGHLQARHPGLEVVVDDAARLPHLLAERGVEAADVIVSGLPWAAFSQERQARLLRAVVDALGPDGAFTTFSYVHARMLGPAVRFRRRLSQAFEEVVPGRTVWGNLPPAFVFHARRARAAAGPATRRLP</sequence>
<dbReference type="SUPFAM" id="SSF53335">
    <property type="entry name" value="S-adenosyl-L-methionine-dependent methyltransferases"/>
    <property type="match status" value="1"/>
</dbReference>
<dbReference type="GO" id="GO:0008168">
    <property type="term" value="F:methyltransferase activity"/>
    <property type="evidence" value="ECO:0007669"/>
    <property type="project" value="UniProtKB-KW"/>
</dbReference>